<name>A0A317Y0K2_9BASI</name>
<feature type="region of interest" description="Disordered" evidence="1">
    <location>
        <begin position="35"/>
        <end position="162"/>
    </location>
</feature>
<feature type="compositionally biased region" description="Polar residues" evidence="1">
    <location>
        <begin position="39"/>
        <end position="51"/>
    </location>
</feature>
<dbReference type="AlphaFoldDB" id="A0A317Y0K2"/>
<accession>A0A317Y0K2</accession>
<dbReference type="EMBL" id="KZ819188">
    <property type="protein sequence ID" value="PWZ03593.1"/>
    <property type="molecule type" value="Genomic_DNA"/>
</dbReference>
<reference evidence="2 3" key="1">
    <citation type="journal article" date="2018" name="Mol. Biol. Evol.">
        <title>Broad Genomic Sampling Reveals a Smut Pathogenic Ancestry of the Fungal Clade Ustilaginomycotina.</title>
        <authorList>
            <person name="Kijpornyongpan T."/>
            <person name="Mondo S.J."/>
            <person name="Barry K."/>
            <person name="Sandor L."/>
            <person name="Lee J."/>
            <person name="Lipzen A."/>
            <person name="Pangilinan J."/>
            <person name="LaButti K."/>
            <person name="Hainaut M."/>
            <person name="Henrissat B."/>
            <person name="Grigoriev I.V."/>
            <person name="Spatafora J.W."/>
            <person name="Aime M.C."/>
        </authorList>
    </citation>
    <scope>NUCLEOTIDE SEQUENCE [LARGE SCALE GENOMIC DNA]</scope>
    <source>
        <strain evidence="2 3">MCA 3645</strain>
    </source>
</reference>
<protein>
    <submittedName>
        <fullName evidence="2">Uncharacterized protein</fullName>
    </submittedName>
</protein>
<sequence length="162" mass="17058">MAADEYTGKTNAQIIDEAAQSLGFKSDYRQSDKFAPRTTVLSEQSGVNESGISHLPGAAISAGRTGQTGGGSNPQSIPPDEGGDGRSQRTGESSLRFHGPPGSGAEEKKSEKLKTSPGGFDASPGDVNQPRHQQFNEPVPRTHKQTLEQDQEAGARSHSLNS</sequence>
<feature type="compositionally biased region" description="Basic and acidic residues" evidence="1">
    <location>
        <begin position="105"/>
        <end position="114"/>
    </location>
</feature>
<dbReference type="InParanoid" id="A0A317Y0K2"/>
<proteinExistence type="predicted"/>
<dbReference type="OrthoDB" id="3359339at2759"/>
<organism evidence="2 3">
    <name type="scientific">Testicularia cyperi</name>
    <dbReference type="NCBI Taxonomy" id="1882483"/>
    <lineage>
        <taxon>Eukaryota</taxon>
        <taxon>Fungi</taxon>
        <taxon>Dikarya</taxon>
        <taxon>Basidiomycota</taxon>
        <taxon>Ustilaginomycotina</taxon>
        <taxon>Ustilaginomycetes</taxon>
        <taxon>Ustilaginales</taxon>
        <taxon>Anthracoideaceae</taxon>
        <taxon>Testicularia</taxon>
    </lineage>
</organism>
<dbReference type="Proteomes" id="UP000246740">
    <property type="component" value="Unassembled WGS sequence"/>
</dbReference>
<evidence type="ECO:0000256" key="1">
    <source>
        <dbReference type="SAM" id="MobiDB-lite"/>
    </source>
</evidence>
<evidence type="ECO:0000313" key="3">
    <source>
        <dbReference type="Proteomes" id="UP000246740"/>
    </source>
</evidence>
<keyword evidence="3" id="KW-1185">Reference proteome</keyword>
<evidence type="ECO:0000313" key="2">
    <source>
        <dbReference type="EMBL" id="PWZ03593.1"/>
    </source>
</evidence>
<gene>
    <name evidence="2" type="ORF">BCV70DRAFT_154517</name>
</gene>